<evidence type="ECO:0008006" key="4">
    <source>
        <dbReference type="Google" id="ProtNLM"/>
    </source>
</evidence>
<feature type="region of interest" description="Disordered" evidence="1">
    <location>
        <begin position="37"/>
        <end position="123"/>
    </location>
</feature>
<accession>A0A1B1KGV9</accession>
<evidence type="ECO:0000313" key="2">
    <source>
        <dbReference type="EMBL" id="ANS31863.1"/>
    </source>
</evidence>
<protein>
    <recommendedName>
        <fullName evidence="4">Sensor domain-containing protein</fullName>
    </recommendedName>
</protein>
<dbReference type="Proteomes" id="UP000186108">
    <property type="component" value="Plasmid pR1CP1"/>
</dbReference>
<proteinExistence type="predicted"/>
<sequence>MPKQSQTRATVDSTPWLVRCVGAVSVAVSVVLVSGCGGTDTPEVAGESAAEVPTSSTSGSAVAPPSATSTPATVSSRVEPAAEELLLTDDELIGSGWNPDEDTDPEAAEVQASSQPECSSQSWTLKTPEVVDDAASAWHFDSAAEVELITSQAWTYSSAEEASAALAAYRDAASRCVSWDTADTGSGYAYHEQQELFDIPVAEEALGRHGTTSSIKYPEVGSFPMYWVAARDGSQVVQVTYRPGSLLSGVEGRARVEALAATAASKMQD</sequence>
<evidence type="ECO:0000313" key="3">
    <source>
        <dbReference type="Proteomes" id="UP000186108"/>
    </source>
</evidence>
<name>A0A1B1KGV9_RHOOP</name>
<feature type="compositionally biased region" description="Polar residues" evidence="1">
    <location>
        <begin position="111"/>
        <end position="123"/>
    </location>
</feature>
<gene>
    <name evidence="2" type="ORF">R1CP_36285</name>
</gene>
<feature type="compositionally biased region" description="Low complexity" evidence="1">
    <location>
        <begin position="52"/>
        <end position="76"/>
    </location>
</feature>
<keyword evidence="2" id="KW-0614">Plasmid</keyword>
<dbReference type="PATRIC" id="fig|37919.13.peg.7645"/>
<evidence type="ECO:0000256" key="1">
    <source>
        <dbReference type="SAM" id="MobiDB-lite"/>
    </source>
</evidence>
<dbReference type="AlphaFoldDB" id="A0A1B1KGV9"/>
<organism evidence="2 3">
    <name type="scientific">Rhodococcus opacus</name>
    <name type="common">Nocardia opaca</name>
    <dbReference type="NCBI Taxonomy" id="37919"/>
    <lineage>
        <taxon>Bacteria</taxon>
        <taxon>Bacillati</taxon>
        <taxon>Actinomycetota</taxon>
        <taxon>Actinomycetes</taxon>
        <taxon>Mycobacteriales</taxon>
        <taxon>Nocardiaceae</taxon>
        <taxon>Rhodococcus</taxon>
    </lineage>
</organism>
<reference evidence="2 3" key="1">
    <citation type="submission" date="2014-07" db="EMBL/GenBank/DDBJ databases">
        <authorList>
            <person name="Zhang J.E."/>
            <person name="Yang H."/>
            <person name="Guo J."/>
            <person name="Deng Z."/>
            <person name="Luo H."/>
            <person name="Luo M."/>
            <person name="Zhao B."/>
        </authorList>
    </citation>
    <scope>NUCLEOTIDE SEQUENCE [LARGE SCALE GENOMIC DNA]</scope>
    <source>
        <strain evidence="2 3">1CP</strain>
        <plasmid evidence="3">Plasmid pr1cp1</plasmid>
    </source>
</reference>
<geneLocation type="plasmid" evidence="3">
    <name>pr1cp1</name>
</geneLocation>
<dbReference type="EMBL" id="CP009112">
    <property type="protein sequence ID" value="ANS31863.1"/>
    <property type="molecule type" value="Genomic_DNA"/>
</dbReference>